<feature type="compositionally biased region" description="Basic and acidic residues" evidence="1">
    <location>
        <begin position="485"/>
        <end position="502"/>
    </location>
</feature>
<dbReference type="Proteomes" id="UP000762676">
    <property type="component" value="Unassembled WGS sequence"/>
</dbReference>
<keyword evidence="3" id="KW-1185">Reference proteome</keyword>
<gene>
    <name evidence="2" type="ORF">ElyMa_001073500</name>
</gene>
<comment type="caution">
    <text evidence="2">The sequence shown here is derived from an EMBL/GenBank/DDBJ whole genome shotgun (WGS) entry which is preliminary data.</text>
</comment>
<name>A0AAV4HS35_9GAST</name>
<evidence type="ECO:0000313" key="3">
    <source>
        <dbReference type="Proteomes" id="UP000762676"/>
    </source>
</evidence>
<protein>
    <submittedName>
        <fullName evidence="2">Uncharacterized protein</fullName>
    </submittedName>
</protein>
<feature type="region of interest" description="Disordered" evidence="1">
    <location>
        <begin position="247"/>
        <end position="266"/>
    </location>
</feature>
<accession>A0AAV4HS35</accession>
<dbReference type="EMBL" id="BMAT01002171">
    <property type="protein sequence ID" value="GFS00525.1"/>
    <property type="molecule type" value="Genomic_DNA"/>
</dbReference>
<dbReference type="AlphaFoldDB" id="A0AAV4HS35"/>
<organism evidence="2 3">
    <name type="scientific">Elysia marginata</name>
    <dbReference type="NCBI Taxonomy" id="1093978"/>
    <lineage>
        <taxon>Eukaryota</taxon>
        <taxon>Metazoa</taxon>
        <taxon>Spiralia</taxon>
        <taxon>Lophotrochozoa</taxon>
        <taxon>Mollusca</taxon>
        <taxon>Gastropoda</taxon>
        <taxon>Heterobranchia</taxon>
        <taxon>Euthyneura</taxon>
        <taxon>Panpulmonata</taxon>
        <taxon>Sacoglossa</taxon>
        <taxon>Placobranchoidea</taxon>
        <taxon>Plakobranchidae</taxon>
        <taxon>Elysia</taxon>
    </lineage>
</organism>
<feature type="region of interest" description="Disordered" evidence="1">
    <location>
        <begin position="341"/>
        <end position="378"/>
    </location>
</feature>
<proteinExistence type="predicted"/>
<evidence type="ECO:0000313" key="2">
    <source>
        <dbReference type="EMBL" id="GFS00525.1"/>
    </source>
</evidence>
<feature type="compositionally biased region" description="Pro residues" evidence="1">
    <location>
        <begin position="251"/>
        <end position="263"/>
    </location>
</feature>
<evidence type="ECO:0000256" key="1">
    <source>
        <dbReference type="SAM" id="MobiDB-lite"/>
    </source>
</evidence>
<feature type="region of interest" description="Disordered" evidence="1">
    <location>
        <begin position="41"/>
        <end position="61"/>
    </location>
</feature>
<sequence length="530" mass="57149">MFFSPSKSSGGVVEAEDAFLDGSCWESARSSWIYMEMEPRQRPCNSSPISEKFPAVSQSPEKTEDVLGDQIIENGSPQSSEIVFNNASYQELAEGSQSSSSDSNLGVCLAPVCFASNVNPTWSSDTSRDHHIADLEFVNGRTTAAQDTEEVQQDGEGDYEEIGNFDDHSDAEEHQYAILSNDNFVLQKNERIVPKEFVNVSSDFPSSGVDKICRPQRSVSLDLAKTARPLLRHSETVQFPPSAYVSSRALPPVPPTPVPPTPASPLKSPAPALFPAPVSTSCSQPTVSNDKIVVSPPVRPAYLPWGETDGVSLSTLGAFSTTSGGGGSLYRIPAKIRKISNSTSHTTNTSTSSSPGQTSTCSIRTCDSSTSSTVSGGSASRVAVDVLNGVKRTSRSSSSSSSFTVSRLPRVVREVFTFLWSDNPDRDPFNTFSVSETDLTTAIAHLESQLSSSVHGSSCNRNSSKTREGVLASLAWTEAPTKELRAQAHHQENGETTKKDDSSVPEAAANHLPFRVQFIMESYCNIYMMR</sequence>
<feature type="region of interest" description="Disordered" evidence="1">
    <location>
        <begin position="485"/>
        <end position="505"/>
    </location>
</feature>
<reference evidence="2 3" key="1">
    <citation type="journal article" date="2021" name="Elife">
        <title>Chloroplast acquisition without the gene transfer in kleptoplastic sea slugs, Plakobranchus ocellatus.</title>
        <authorList>
            <person name="Maeda T."/>
            <person name="Takahashi S."/>
            <person name="Yoshida T."/>
            <person name="Shimamura S."/>
            <person name="Takaki Y."/>
            <person name="Nagai Y."/>
            <person name="Toyoda A."/>
            <person name="Suzuki Y."/>
            <person name="Arimoto A."/>
            <person name="Ishii H."/>
            <person name="Satoh N."/>
            <person name="Nishiyama T."/>
            <person name="Hasebe M."/>
            <person name="Maruyama T."/>
            <person name="Minagawa J."/>
            <person name="Obokata J."/>
            <person name="Shigenobu S."/>
        </authorList>
    </citation>
    <scope>NUCLEOTIDE SEQUENCE [LARGE SCALE GENOMIC DNA]</scope>
</reference>